<dbReference type="EMBL" id="LGRX02033021">
    <property type="protein sequence ID" value="KAK3243252.1"/>
    <property type="molecule type" value="Genomic_DNA"/>
</dbReference>
<feature type="coiled-coil region" evidence="1">
    <location>
        <begin position="14"/>
        <end position="45"/>
    </location>
</feature>
<reference evidence="2" key="2">
    <citation type="submission" date="2023-06" db="EMBL/GenBank/DDBJ databases">
        <title>Long-read-based genome assembly of the green algal bacterivore Cymbomonas tetramitiformis.</title>
        <authorList>
            <person name="Gyaltshen Y."/>
            <person name="Rozenberg A."/>
            <person name="Paasch A."/>
            <person name="Burns J.A."/>
            <person name="Warring S."/>
            <person name="Larson R."/>
            <person name="Maurer-Alcala X."/>
            <person name="Dacks J."/>
            <person name="Kim E."/>
        </authorList>
    </citation>
    <scope>NUCLEOTIDE SEQUENCE</scope>
    <source>
        <strain evidence="2">PLY_AMNH</strain>
    </source>
</reference>
<sequence length="170" mass="19407">MIMKDTKLEDEGVCNSAIALVREAEIEAERQRQEAQLKNKKSKRTSPWWAYFKEARKADIDEKLCYWVAAKKRPVIIVKDEELRLTLKDITRGAYQPPDHTKAKKEIARMAHKGMVSCTTDIVANNIRCGRDKCLRVPMTFLYLRSVGFEGIHLRCRKRVAGASLAGVAD</sequence>
<dbReference type="AlphaFoldDB" id="A0AAE0BWX3"/>
<name>A0AAE0BWX3_9CHLO</name>
<keyword evidence="4" id="KW-1185">Reference proteome</keyword>
<dbReference type="EMBL" id="LGRX02031432">
    <property type="protein sequence ID" value="KAK3244770.1"/>
    <property type="molecule type" value="Genomic_DNA"/>
</dbReference>
<reference evidence="2 4" key="1">
    <citation type="journal article" date="2015" name="Genome Biol. Evol.">
        <title>Comparative Genomics of a Bacterivorous Green Alga Reveals Evolutionary Causalities and Consequences of Phago-Mixotrophic Mode of Nutrition.</title>
        <authorList>
            <person name="Burns J.A."/>
            <person name="Paasch A."/>
            <person name="Narechania A."/>
            <person name="Kim E."/>
        </authorList>
    </citation>
    <scope>NUCLEOTIDE SEQUENCE [LARGE SCALE GENOMIC DNA]</scope>
    <source>
        <strain evidence="2">PLY_AMNH</strain>
    </source>
</reference>
<gene>
    <name evidence="3" type="ORF">CYMTET_45632</name>
    <name evidence="2" type="ORF">CYMTET_47082</name>
</gene>
<evidence type="ECO:0000313" key="4">
    <source>
        <dbReference type="Proteomes" id="UP001190700"/>
    </source>
</evidence>
<organism evidence="2 4">
    <name type="scientific">Cymbomonas tetramitiformis</name>
    <dbReference type="NCBI Taxonomy" id="36881"/>
    <lineage>
        <taxon>Eukaryota</taxon>
        <taxon>Viridiplantae</taxon>
        <taxon>Chlorophyta</taxon>
        <taxon>Pyramimonadophyceae</taxon>
        <taxon>Pyramimonadales</taxon>
        <taxon>Pyramimonadaceae</taxon>
        <taxon>Cymbomonas</taxon>
    </lineage>
</organism>
<evidence type="ECO:0000313" key="2">
    <source>
        <dbReference type="EMBL" id="KAK3243252.1"/>
    </source>
</evidence>
<protein>
    <submittedName>
        <fullName evidence="2">Uncharacterized protein</fullName>
    </submittedName>
</protein>
<evidence type="ECO:0000313" key="3">
    <source>
        <dbReference type="EMBL" id="KAK3244770.1"/>
    </source>
</evidence>
<keyword evidence="1" id="KW-0175">Coiled coil</keyword>
<proteinExistence type="predicted"/>
<comment type="caution">
    <text evidence="2">The sequence shown here is derived from an EMBL/GenBank/DDBJ whole genome shotgun (WGS) entry which is preliminary data.</text>
</comment>
<dbReference type="Proteomes" id="UP001190700">
    <property type="component" value="Unassembled WGS sequence"/>
</dbReference>
<evidence type="ECO:0000256" key="1">
    <source>
        <dbReference type="SAM" id="Coils"/>
    </source>
</evidence>
<accession>A0AAE0BWX3</accession>